<keyword evidence="1" id="KW-0472">Membrane</keyword>
<evidence type="ECO:0000256" key="1">
    <source>
        <dbReference type="SAM" id="Phobius"/>
    </source>
</evidence>
<dbReference type="Proteomes" id="UP000566813">
    <property type="component" value="Unassembled WGS sequence"/>
</dbReference>
<accession>A0A7X1KL61</accession>
<feature type="transmembrane region" description="Helical" evidence="1">
    <location>
        <begin position="123"/>
        <end position="141"/>
    </location>
</feature>
<dbReference type="RefSeq" id="WP_185663504.1">
    <property type="nucleotide sequence ID" value="NZ_JACLAW010000004.1"/>
</dbReference>
<feature type="transmembrane region" description="Helical" evidence="1">
    <location>
        <begin position="284"/>
        <end position="301"/>
    </location>
</feature>
<sequence>MSAATFSVDWAEWFNLAVRWFHLTAGIAWIGSSFYFVWLDNHLVPPKSGEASGEVWSVHGGGFYHNEKFQVAPSQMPDELHWFKWEAYTTWITGFLMLVLVYYVGAQSFLIDPAKAKLSSPDAIALGLSALLVGWVFYDALCRSPLGRDGRVLGAIWFGFLVLAAWFLNTIFSARGAYLHIGAMMGTAMVANVFFVIIPNQRKVVAALVAGKEPDPALGKAAKQRSVHNNYMTLPVLFIMISHHYAMTYGAARPWLVLALLGLTGVAVRHVFNLRHRGAPTGRAIAVAAVMALVSVTYVSGEKATLPPVPVPAASAAAAVPMAAGWASVQPIFTKHCLACHSDHPSNPAFPAPPLGVKLDSFDHARSFAPRVQKVAVAAEIMPLGNLTGMTRAERDTIGRWIAAGTPQ</sequence>
<keyword evidence="4" id="KW-1185">Reference proteome</keyword>
<dbReference type="GO" id="GO:0009055">
    <property type="term" value="F:electron transfer activity"/>
    <property type="evidence" value="ECO:0007669"/>
    <property type="project" value="InterPro"/>
</dbReference>
<protein>
    <submittedName>
        <fullName evidence="3">Urate hydroxylase PuuD</fullName>
    </submittedName>
</protein>
<evidence type="ECO:0000313" key="4">
    <source>
        <dbReference type="Proteomes" id="UP000566813"/>
    </source>
</evidence>
<feature type="domain" description="Urate oxidase N-terminal" evidence="2">
    <location>
        <begin position="11"/>
        <end position="297"/>
    </location>
</feature>
<proteinExistence type="predicted"/>
<dbReference type="AlphaFoldDB" id="A0A7X1KL61"/>
<comment type="caution">
    <text evidence="3">The sequence shown here is derived from an EMBL/GenBank/DDBJ whole genome shotgun (WGS) entry which is preliminary data.</text>
</comment>
<dbReference type="EMBL" id="JACLAW010000004">
    <property type="protein sequence ID" value="MBC2665249.1"/>
    <property type="molecule type" value="Genomic_DNA"/>
</dbReference>
<feature type="transmembrane region" description="Helical" evidence="1">
    <location>
        <begin position="178"/>
        <end position="198"/>
    </location>
</feature>
<dbReference type="GO" id="GO:0020037">
    <property type="term" value="F:heme binding"/>
    <property type="evidence" value="ECO:0007669"/>
    <property type="project" value="InterPro"/>
</dbReference>
<dbReference type="Pfam" id="PF06181">
    <property type="entry name" value="Urate_ox_N"/>
    <property type="match status" value="1"/>
</dbReference>
<keyword evidence="1" id="KW-0812">Transmembrane</keyword>
<dbReference type="SUPFAM" id="SSF46626">
    <property type="entry name" value="Cytochrome c"/>
    <property type="match status" value="1"/>
</dbReference>
<feature type="transmembrane region" description="Helical" evidence="1">
    <location>
        <begin position="85"/>
        <end position="103"/>
    </location>
</feature>
<dbReference type="InterPro" id="IPR036909">
    <property type="entry name" value="Cyt_c-like_dom_sf"/>
</dbReference>
<dbReference type="InterPro" id="IPR010389">
    <property type="entry name" value="Urate_ox_N"/>
</dbReference>
<feature type="transmembrane region" description="Helical" evidence="1">
    <location>
        <begin position="252"/>
        <end position="272"/>
    </location>
</feature>
<organism evidence="3 4">
    <name type="scientific">Novosphingobium flavum</name>
    <dbReference type="NCBI Taxonomy" id="1778672"/>
    <lineage>
        <taxon>Bacteria</taxon>
        <taxon>Pseudomonadati</taxon>
        <taxon>Pseudomonadota</taxon>
        <taxon>Alphaproteobacteria</taxon>
        <taxon>Sphingomonadales</taxon>
        <taxon>Sphingomonadaceae</taxon>
        <taxon>Novosphingobium</taxon>
    </lineage>
</organism>
<evidence type="ECO:0000259" key="2">
    <source>
        <dbReference type="Pfam" id="PF06181"/>
    </source>
</evidence>
<name>A0A7X1KL61_9SPHN</name>
<evidence type="ECO:0000313" key="3">
    <source>
        <dbReference type="EMBL" id="MBC2665249.1"/>
    </source>
</evidence>
<reference evidence="3 4" key="1">
    <citation type="submission" date="2020-08" db="EMBL/GenBank/DDBJ databases">
        <title>The genome sequence of type strain Novosphingobium flavum NBRC 111647.</title>
        <authorList>
            <person name="Liu Y."/>
        </authorList>
    </citation>
    <scope>NUCLEOTIDE SEQUENCE [LARGE SCALE GENOMIC DNA]</scope>
    <source>
        <strain evidence="3 4">NBRC 111647</strain>
    </source>
</reference>
<feature type="transmembrane region" description="Helical" evidence="1">
    <location>
        <begin position="153"/>
        <end position="172"/>
    </location>
</feature>
<gene>
    <name evidence="3" type="ORF">H7F51_06940</name>
</gene>
<keyword evidence="1" id="KW-1133">Transmembrane helix</keyword>
<feature type="transmembrane region" description="Helical" evidence="1">
    <location>
        <begin position="20"/>
        <end position="38"/>
    </location>
</feature>